<keyword evidence="4 14" id="KW-0378">Hydrolase</keyword>
<gene>
    <name evidence="17" type="ORF">B5F15_03235</name>
</gene>
<dbReference type="GO" id="GO:0005524">
    <property type="term" value="F:ATP binding"/>
    <property type="evidence" value="ECO:0007669"/>
    <property type="project" value="UniProtKB-UniRule"/>
</dbReference>
<feature type="binding site" evidence="14">
    <location>
        <begin position="50"/>
        <end position="57"/>
    </location>
    <ligand>
        <name>ATP</name>
        <dbReference type="ChEBI" id="CHEBI:30616"/>
    </ligand>
</feature>
<sequence>MRARATSTDRSRSSRTAKFGTSWREKTMTKWTNDQLTAITARGSDLLVSAAAGSGKTAVLVERVIRRLTDPQDPVDIDRFLLVTYTNAAASEMRGKLADAIAARLADDPDNARLRRQLLLVHKARITTVHAFCLTLVREQAAALDLPPDFRLADESERGMLRDEVLEDVLEAKYAQDDPGFAALCDLLTSGQDDRPLAAAVLDTFEKTRAHADPEGFLEEVRKSLMDGGSPADTAHGQLLLDQARMAAQYGLAFLHHALELLHEDEALEAAYAPAITSDVKQAEAFLTAIDANDWDKAVELAQDLHFDRLGTIRGYEDKDFQEEIKGLRDEWKTVAGEIKGKLLCVTTEQAAYDRALVRPALDALIDTVEQFAEAFAAEKRRRSLADFNDLEHFAVRLLYENGKPSMLADRLAASFCEILVDEYQDTNGVQDAIFSAIARDNLFMVGDVKQSIYGFRLADPYIFLDKYQSFTDEPTEGQGRRVVLSKNFRSRAQVLDTVNYIFRAVMSERVGDLDYTDREALYVGADYPEQAPGTDDTEVWLLDTADDESGEDKALLEARMAACRIRELIDSGFPVTDRGSDSTRPLRASDVVILMRSPKARAATYRAALAEYGLAAQTEESAGLMQTTEVGTIVSLLSVIDNPRQDVQLIGVMRSPLYDFSEDELAEIRLLDRKISFYEAARLSESPKVQNFLRELDELRALSCDLPVYQLLWRIYDQTGALGLFGAMPGGAQRQRNLLSFFERARGFEQSGTRGLFRFVRLLRSMEENGDDFETVRAEGGEGAVRIMSIHKSKGLEFPVVVLADTAKRFNERDLTAPVLVHPSLGFGAKCRDLTRGVRYDTLERQAVTARMRQQAVSEELRVLYVALTRPKEKLIITCASAQFATQLDRLARFAALDSLPPYAMGSVHTPMSWILAPLLRHPKAGAVRSVTGRIVEMDGKAPDEIAFYYKKPGELTGWQSQTAEPVAFADLPAVPPALDYPDAALADIPAKLTATGRKTDYKSVEAAEDTRPVRPAPALRRPDFEQQVRGLTPAERGTAHHLFMQFCDFDACADGRVREEIARLRERAILSPEQADAVEPERIEAFFQSDLYRKHMQTGELRREFKFSVTVPAADYYPEAAGTEEEVLLQGVVDCMTETADGFLIVDFKTDRVTKKGALERAEQYRPQLDAYQTAVEKIFDKPVLGRALYFFTSHSTVYI</sequence>
<keyword evidence="5 14" id="KW-0347">Helicase</keyword>
<dbReference type="Gene3D" id="3.90.320.10">
    <property type="match status" value="1"/>
</dbReference>
<keyword evidence="9" id="KW-0234">DNA repair</keyword>
<evidence type="ECO:0000256" key="9">
    <source>
        <dbReference type="ARBA" id="ARBA00023204"/>
    </source>
</evidence>
<feature type="domain" description="UvrD-like helicase ATP-binding" evidence="15">
    <location>
        <begin position="29"/>
        <end position="492"/>
    </location>
</feature>
<comment type="catalytic activity">
    <reaction evidence="11">
        <text>Couples ATP hydrolysis with the unwinding of duplex DNA by translocating in the 3'-5' direction.</text>
        <dbReference type="EC" id="5.6.2.4"/>
    </reaction>
</comment>
<dbReference type="NCBIfam" id="TIGR02785">
    <property type="entry name" value="addA_Gpos"/>
    <property type="match status" value="1"/>
</dbReference>
<evidence type="ECO:0000259" key="15">
    <source>
        <dbReference type="PROSITE" id="PS51198"/>
    </source>
</evidence>
<dbReference type="InterPro" id="IPR014152">
    <property type="entry name" value="AddA"/>
</dbReference>
<dbReference type="InterPro" id="IPR011335">
    <property type="entry name" value="Restrct_endonuc-II-like"/>
</dbReference>
<dbReference type="PANTHER" id="PTHR11070">
    <property type="entry name" value="UVRD / RECB / PCRA DNA HELICASE FAMILY MEMBER"/>
    <property type="match status" value="1"/>
</dbReference>
<dbReference type="PROSITE" id="PS51217">
    <property type="entry name" value="UVRD_HELICASE_CTER"/>
    <property type="match status" value="1"/>
</dbReference>
<accession>A0A1Y4LXP3</accession>
<keyword evidence="2 14" id="KW-0547">Nucleotide-binding</keyword>
<evidence type="ECO:0000259" key="16">
    <source>
        <dbReference type="PROSITE" id="PS51217"/>
    </source>
</evidence>
<evidence type="ECO:0000256" key="1">
    <source>
        <dbReference type="ARBA" id="ARBA00022722"/>
    </source>
</evidence>
<proteinExistence type="predicted"/>
<evidence type="ECO:0000256" key="7">
    <source>
        <dbReference type="ARBA" id="ARBA00022840"/>
    </source>
</evidence>
<dbReference type="AlphaFoldDB" id="A0A1Y4LXP3"/>
<dbReference type="GO" id="GO:0016887">
    <property type="term" value="F:ATP hydrolysis activity"/>
    <property type="evidence" value="ECO:0007669"/>
    <property type="project" value="RHEA"/>
</dbReference>
<keyword evidence="10" id="KW-0413">Isomerase</keyword>
<organism evidence="17 18">
    <name type="scientific">Butyricicoccus pullicaecorum</name>
    <dbReference type="NCBI Taxonomy" id="501571"/>
    <lineage>
        <taxon>Bacteria</taxon>
        <taxon>Bacillati</taxon>
        <taxon>Bacillota</taxon>
        <taxon>Clostridia</taxon>
        <taxon>Eubacteriales</taxon>
        <taxon>Butyricicoccaceae</taxon>
        <taxon>Butyricicoccus</taxon>
    </lineage>
</organism>
<dbReference type="GO" id="GO:0004527">
    <property type="term" value="F:exonuclease activity"/>
    <property type="evidence" value="ECO:0007669"/>
    <property type="project" value="UniProtKB-KW"/>
</dbReference>
<keyword evidence="1" id="KW-0540">Nuclease</keyword>
<dbReference type="Gene3D" id="3.40.50.300">
    <property type="entry name" value="P-loop containing nucleotide triphosphate hydrolases"/>
    <property type="match status" value="4"/>
</dbReference>
<dbReference type="PANTHER" id="PTHR11070:SF48">
    <property type="entry name" value="ATP-DEPENDENT HELICASE_NUCLEASE SUBUNIT A"/>
    <property type="match status" value="1"/>
</dbReference>
<dbReference type="GO" id="GO:0003677">
    <property type="term" value="F:DNA binding"/>
    <property type="evidence" value="ECO:0007669"/>
    <property type="project" value="UniProtKB-KW"/>
</dbReference>
<dbReference type="Pfam" id="PF12705">
    <property type="entry name" value="PDDEXK_1"/>
    <property type="match status" value="1"/>
</dbReference>
<comment type="caution">
    <text evidence="17">The sequence shown here is derived from an EMBL/GenBank/DDBJ whole genome shotgun (WGS) entry which is preliminary data.</text>
</comment>
<dbReference type="GO" id="GO:0006302">
    <property type="term" value="P:double-strand break repair"/>
    <property type="evidence" value="ECO:0007669"/>
    <property type="project" value="InterPro"/>
</dbReference>
<dbReference type="GO" id="GO:0005829">
    <property type="term" value="C:cytosol"/>
    <property type="evidence" value="ECO:0007669"/>
    <property type="project" value="TreeGrafter"/>
</dbReference>
<evidence type="ECO:0000256" key="14">
    <source>
        <dbReference type="PROSITE-ProRule" id="PRU00560"/>
    </source>
</evidence>
<evidence type="ECO:0000313" key="18">
    <source>
        <dbReference type="Proteomes" id="UP000195326"/>
    </source>
</evidence>
<dbReference type="GO" id="GO:0000725">
    <property type="term" value="P:recombinational repair"/>
    <property type="evidence" value="ECO:0007669"/>
    <property type="project" value="TreeGrafter"/>
</dbReference>
<dbReference type="SUPFAM" id="SSF52980">
    <property type="entry name" value="Restriction endonuclease-like"/>
    <property type="match status" value="1"/>
</dbReference>
<evidence type="ECO:0000256" key="3">
    <source>
        <dbReference type="ARBA" id="ARBA00022763"/>
    </source>
</evidence>
<dbReference type="SUPFAM" id="SSF52540">
    <property type="entry name" value="P-loop containing nucleoside triphosphate hydrolases"/>
    <property type="match status" value="1"/>
</dbReference>
<dbReference type="InterPro" id="IPR038726">
    <property type="entry name" value="PDDEXK_AddAB-type"/>
</dbReference>
<dbReference type="InterPro" id="IPR027417">
    <property type="entry name" value="P-loop_NTPase"/>
</dbReference>
<dbReference type="InterPro" id="IPR011604">
    <property type="entry name" value="PDDEXK-like_dom_sf"/>
</dbReference>
<keyword evidence="6 17" id="KW-0269">Exonuclease</keyword>
<evidence type="ECO:0000256" key="13">
    <source>
        <dbReference type="ARBA" id="ARBA00048988"/>
    </source>
</evidence>
<reference evidence="18" key="1">
    <citation type="submission" date="2017-04" db="EMBL/GenBank/DDBJ databases">
        <title>Function of individual gut microbiota members based on whole genome sequencing of pure cultures obtained from chicken caecum.</title>
        <authorList>
            <person name="Medvecky M."/>
            <person name="Cejkova D."/>
            <person name="Polansky O."/>
            <person name="Karasova D."/>
            <person name="Kubasova T."/>
            <person name="Cizek A."/>
            <person name="Rychlik I."/>
        </authorList>
    </citation>
    <scope>NUCLEOTIDE SEQUENCE [LARGE SCALE GENOMIC DNA]</scope>
    <source>
        <strain evidence="18">An179</strain>
    </source>
</reference>
<evidence type="ECO:0000256" key="2">
    <source>
        <dbReference type="ARBA" id="ARBA00022741"/>
    </source>
</evidence>
<dbReference type="Proteomes" id="UP000195326">
    <property type="component" value="Unassembled WGS sequence"/>
</dbReference>
<dbReference type="InterPro" id="IPR014017">
    <property type="entry name" value="DNA_helicase_UvrD-like_C"/>
</dbReference>
<evidence type="ECO:0000256" key="4">
    <source>
        <dbReference type="ARBA" id="ARBA00022801"/>
    </source>
</evidence>
<protein>
    <recommendedName>
        <fullName evidence="12">DNA 3'-5' helicase</fullName>
        <ecNumber evidence="12">5.6.2.4</ecNumber>
    </recommendedName>
</protein>
<dbReference type="STRING" id="501571.GCA_900143195_01794"/>
<feature type="domain" description="UvrD-like helicase C-terminal" evidence="16">
    <location>
        <begin position="519"/>
        <end position="796"/>
    </location>
</feature>
<dbReference type="InterPro" id="IPR000212">
    <property type="entry name" value="DNA_helicase_UvrD/REP"/>
</dbReference>
<dbReference type="EMBL" id="NFKL01000004">
    <property type="protein sequence ID" value="OUP59841.1"/>
    <property type="molecule type" value="Genomic_DNA"/>
</dbReference>
<keyword evidence="7 14" id="KW-0067">ATP-binding</keyword>
<evidence type="ECO:0000256" key="10">
    <source>
        <dbReference type="ARBA" id="ARBA00023235"/>
    </source>
</evidence>
<evidence type="ECO:0000256" key="11">
    <source>
        <dbReference type="ARBA" id="ARBA00034617"/>
    </source>
</evidence>
<name>A0A1Y4LXP3_9FIRM</name>
<keyword evidence="8" id="KW-0238">DNA-binding</keyword>
<dbReference type="EC" id="5.6.2.4" evidence="12"/>
<evidence type="ECO:0000256" key="12">
    <source>
        <dbReference type="ARBA" id="ARBA00034808"/>
    </source>
</evidence>
<evidence type="ECO:0000256" key="8">
    <source>
        <dbReference type="ARBA" id="ARBA00023125"/>
    </source>
</evidence>
<dbReference type="Pfam" id="PF00580">
    <property type="entry name" value="UvrD-helicase"/>
    <property type="match status" value="1"/>
</dbReference>
<dbReference type="CDD" id="cd17932">
    <property type="entry name" value="DEXQc_UvrD"/>
    <property type="match status" value="1"/>
</dbReference>
<evidence type="ECO:0000313" key="17">
    <source>
        <dbReference type="EMBL" id="OUP59841.1"/>
    </source>
</evidence>
<comment type="catalytic activity">
    <reaction evidence="13">
        <text>ATP + H2O = ADP + phosphate + H(+)</text>
        <dbReference type="Rhea" id="RHEA:13065"/>
        <dbReference type="ChEBI" id="CHEBI:15377"/>
        <dbReference type="ChEBI" id="CHEBI:15378"/>
        <dbReference type="ChEBI" id="CHEBI:30616"/>
        <dbReference type="ChEBI" id="CHEBI:43474"/>
        <dbReference type="ChEBI" id="CHEBI:456216"/>
        <dbReference type="EC" id="5.6.2.4"/>
    </reaction>
</comment>
<dbReference type="GO" id="GO:0033202">
    <property type="term" value="C:DNA helicase complex"/>
    <property type="evidence" value="ECO:0007669"/>
    <property type="project" value="TreeGrafter"/>
</dbReference>
<keyword evidence="3" id="KW-0227">DNA damage</keyword>
<dbReference type="Pfam" id="PF13361">
    <property type="entry name" value="UvrD_C"/>
    <property type="match status" value="1"/>
</dbReference>
<dbReference type="GO" id="GO:0043138">
    <property type="term" value="F:3'-5' DNA helicase activity"/>
    <property type="evidence" value="ECO:0007669"/>
    <property type="project" value="UniProtKB-EC"/>
</dbReference>
<dbReference type="InterPro" id="IPR014016">
    <property type="entry name" value="UvrD-like_ATP-bd"/>
</dbReference>
<dbReference type="PROSITE" id="PS51198">
    <property type="entry name" value="UVRD_HELICASE_ATP_BIND"/>
    <property type="match status" value="1"/>
</dbReference>
<evidence type="ECO:0000256" key="6">
    <source>
        <dbReference type="ARBA" id="ARBA00022839"/>
    </source>
</evidence>
<evidence type="ECO:0000256" key="5">
    <source>
        <dbReference type="ARBA" id="ARBA00022806"/>
    </source>
</evidence>